<evidence type="ECO:0000256" key="5">
    <source>
        <dbReference type="ARBA" id="ARBA00022546"/>
    </source>
</evidence>
<proteinExistence type="inferred from homology"/>
<dbReference type="InterPro" id="IPR036278">
    <property type="entry name" value="Sialidase_sf"/>
</dbReference>
<evidence type="ECO:0000313" key="20">
    <source>
        <dbReference type="EMBL" id="ANP39129.1"/>
    </source>
</evidence>
<feature type="disulfide bond" evidence="17">
    <location>
        <begin position="463"/>
        <end position="473"/>
    </location>
</feature>
<keyword evidence="12" id="KW-0735">Signal-anchor</keyword>
<dbReference type="GO" id="GO:0046718">
    <property type="term" value="P:symbiont entry into host cell"/>
    <property type="evidence" value="ECO:0007669"/>
    <property type="project" value="UniProtKB-KW"/>
</dbReference>
<dbReference type="GO" id="GO:0019031">
    <property type="term" value="C:viral envelope"/>
    <property type="evidence" value="ECO:0007669"/>
    <property type="project" value="UniProtKB-KW"/>
</dbReference>
<dbReference type="SUPFAM" id="SSF50939">
    <property type="entry name" value="Sialidases"/>
    <property type="match status" value="1"/>
</dbReference>
<dbReference type="GO" id="GO:0055036">
    <property type="term" value="C:virion membrane"/>
    <property type="evidence" value="ECO:0007669"/>
    <property type="project" value="UniProtKB-SubCell"/>
</dbReference>
<dbReference type="GO" id="GO:0019062">
    <property type="term" value="P:virion attachment to host cell"/>
    <property type="evidence" value="ECO:0007669"/>
    <property type="project" value="UniProtKB-KW"/>
</dbReference>
<keyword evidence="16" id="KW-1160">Virus entry into host cell</keyword>
<evidence type="ECO:0000256" key="1">
    <source>
        <dbReference type="ARBA" id="ARBA00004208"/>
    </source>
</evidence>
<evidence type="ECO:0000256" key="8">
    <source>
        <dbReference type="ARBA" id="ARBA00022804"/>
    </source>
</evidence>
<keyword evidence="11 18" id="KW-0261">Viral envelope protein</keyword>
<comment type="similarity">
    <text evidence="3 18">Belongs to the paramyxoviruses hemagglutinin-neuraminidase family.</text>
</comment>
<dbReference type="Pfam" id="PF00423">
    <property type="entry name" value="HN"/>
    <property type="match status" value="1"/>
</dbReference>
<evidence type="ECO:0000256" key="15">
    <source>
        <dbReference type="ARBA" id="ARBA00023180"/>
    </source>
</evidence>
<accession>A0A1B0ZXQ3</accession>
<evidence type="ECO:0000256" key="18">
    <source>
        <dbReference type="RuleBase" id="RU004216"/>
    </source>
</evidence>
<keyword evidence="10" id="KW-1043">Host membrane</keyword>
<evidence type="ECO:0000256" key="13">
    <source>
        <dbReference type="ARBA" id="ARBA00022989"/>
    </source>
</evidence>
<evidence type="ECO:0000313" key="22">
    <source>
        <dbReference type="EMBL" id="ANP39131.1"/>
    </source>
</evidence>
<evidence type="ECO:0000256" key="12">
    <source>
        <dbReference type="ARBA" id="ARBA00022968"/>
    </source>
</evidence>
<evidence type="ECO:0000256" key="17">
    <source>
        <dbReference type="PIRSR" id="PIRSR001072-2"/>
    </source>
</evidence>
<evidence type="ECO:0000256" key="6">
    <source>
        <dbReference type="ARBA" id="ARBA00022581"/>
    </source>
</evidence>
<feature type="disulfide bond" evidence="17">
    <location>
        <begin position="258"/>
        <end position="271"/>
    </location>
</feature>
<evidence type="ECO:0000256" key="11">
    <source>
        <dbReference type="ARBA" id="ARBA00022879"/>
    </source>
</evidence>
<evidence type="ECO:0000256" key="2">
    <source>
        <dbReference type="ARBA" id="ARBA00004336"/>
    </source>
</evidence>
<keyword evidence="13 19" id="KW-1133">Transmembrane helix</keyword>
<evidence type="ECO:0000256" key="14">
    <source>
        <dbReference type="ARBA" id="ARBA00023136"/>
    </source>
</evidence>
<keyword evidence="5 18" id="KW-0348">Hemagglutinin</keyword>
<evidence type="ECO:0000256" key="9">
    <source>
        <dbReference type="ARBA" id="ARBA00022844"/>
    </source>
</evidence>
<dbReference type="EMBL" id="KT749886">
    <property type="protein sequence ID" value="ANP39130.1"/>
    <property type="molecule type" value="Viral_cRNA"/>
</dbReference>
<comment type="subcellular location">
    <subcellularLocation>
        <location evidence="2">Host cell membrane</location>
        <topology evidence="2">Single-pass type II membrane protein</topology>
    </subcellularLocation>
    <subcellularLocation>
        <location evidence="1">Virion membrane</location>
        <topology evidence="1">Single-pass type II membrane protein</topology>
    </subcellularLocation>
</comment>
<keyword evidence="8" id="KW-1161">Viral attachment to host cell</keyword>
<dbReference type="InterPro" id="IPR016285">
    <property type="entry name" value="Hemagglutn-neuramid"/>
</dbReference>
<feature type="transmembrane region" description="Helical" evidence="19">
    <location>
        <begin position="36"/>
        <end position="57"/>
    </location>
</feature>
<keyword evidence="6" id="KW-0945">Host-virus interaction</keyword>
<keyword evidence="4" id="KW-1032">Host cell membrane</keyword>
<evidence type="ECO:0000256" key="10">
    <source>
        <dbReference type="ARBA" id="ARBA00022870"/>
    </source>
</evidence>
<feature type="disulfide bond" evidence="17">
    <location>
        <begin position="192"/>
        <end position="216"/>
    </location>
</feature>
<keyword evidence="7 19" id="KW-0812">Transmembrane</keyword>
<dbReference type="GO" id="GO:0046789">
    <property type="term" value="F:host cell surface receptor binding"/>
    <property type="evidence" value="ECO:0007669"/>
    <property type="project" value="InterPro"/>
</dbReference>
<dbReference type="EMBL" id="KT749887">
    <property type="protein sequence ID" value="ANP39131.1"/>
    <property type="molecule type" value="Viral_cRNA"/>
</dbReference>
<dbReference type="Gene3D" id="2.120.10.10">
    <property type="match status" value="1"/>
</dbReference>
<dbReference type="EMBL" id="KT749885">
    <property type="protein sequence ID" value="ANP39129.1"/>
    <property type="molecule type" value="Viral_cRNA"/>
</dbReference>
<dbReference type="GO" id="GO:0020002">
    <property type="term" value="C:host cell plasma membrane"/>
    <property type="evidence" value="ECO:0007669"/>
    <property type="project" value="UniProtKB-SubCell"/>
</dbReference>
<evidence type="ECO:0000256" key="16">
    <source>
        <dbReference type="ARBA" id="ARBA00023296"/>
    </source>
</evidence>
<protein>
    <submittedName>
        <fullName evidence="20">Hemagglutinin-neuraminidase protein</fullName>
    </submittedName>
</protein>
<keyword evidence="17" id="KW-1015">Disulfide bond</keyword>
<dbReference type="InterPro" id="IPR000665">
    <property type="entry name" value="Hemagglutn/HN"/>
</dbReference>
<evidence type="ECO:0000256" key="3">
    <source>
        <dbReference type="ARBA" id="ARBA00007701"/>
    </source>
</evidence>
<gene>
    <name evidence="20" type="primary">HN</name>
</gene>
<dbReference type="PIRSF" id="PIRSF001072">
    <property type="entry name" value="Hemagglut-neuramid_paramyxoV"/>
    <property type="match status" value="1"/>
</dbReference>
<keyword evidence="15" id="KW-0325">Glycoprotein</keyword>
<dbReference type="GO" id="GO:0004308">
    <property type="term" value="F:exo-alpha-sialidase activity"/>
    <property type="evidence" value="ECO:0007669"/>
    <property type="project" value="InterPro"/>
</dbReference>
<sequence length="576" mass="64004">MEGAKVKTSEYWAKSPQIHVTNNPNVQNREKIKETLIILISFISFLSLVLVIAVLIMQSLHNGTILRCKDVGLESINKSTYSISNTILDVIKQELITRIINTQSSVQVALPVLINKKIQDLSLTIEKSSKVHQNSPTCSGVAALTHVEGIKPLDPDDYWRCPSGEPYLEDELTLSLIPGPSMLAGTSTIDGCVRLPSLAIGKSLYAYSSNLITKGCQDIGKSYQVLQLGIITLNSDLHPDLNPIISHTYDINDNRKSCSVAVSETKGYQLCSMPRVNEKTDYTSDGIEDIVFDILDLKGSSRSFKFSNNDINFDHPFSALYPSVGSGIIWKNELYFLGYGALTTALQGNTKCNLKGCPGATQNNCNKFISSSWLYSKQMVNVLIQVKGYLSNKPSIIVRTIPITENYVGAEGKLVGTRERIYIYTRSTGWHANLQIGVLNINHPITITWTDHKVLSRPGRSPCAWNNKCPRNCTTGVYTDAYPISPDANYVATVTLLSNSTRTNPTIMYSSSDRVYNMLRLRNTELEAAYTTTSCIVHFDRGYCFHIIEINQKELNTLQPMLFKTAIPKACRISNL</sequence>
<dbReference type="EMBL" id="KT749888">
    <property type="protein sequence ID" value="ANP39132.1"/>
    <property type="molecule type" value="Viral_cRNA"/>
</dbReference>
<evidence type="ECO:0000256" key="19">
    <source>
        <dbReference type="SAM" id="Phobius"/>
    </source>
</evidence>
<name>A0A1B0ZXQ3_9MONO</name>
<evidence type="ECO:0000313" key="21">
    <source>
        <dbReference type="EMBL" id="ANP39130.1"/>
    </source>
</evidence>
<feature type="disulfide bond" evidence="17">
    <location>
        <begin position="535"/>
        <end position="544"/>
    </location>
</feature>
<evidence type="ECO:0000313" key="23">
    <source>
        <dbReference type="EMBL" id="ANP39132.1"/>
    </source>
</evidence>
<reference evidence="20" key="1">
    <citation type="journal article" date="2016" name="J. Gen. Virol.">
        <title>Widespread detection and characterization of porcine parainfluenza virus 1 in pigs in the USA.</title>
        <authorList>
            <person name="Palinski R.M."/>
            <person name="Chen Z."/>
            <person name="Henningson J.N."/>
            <person name="Lang Y."/>
            <person name="Rowland R.R."/>
            <person name="Fang Y."/>
            <person name="Prickett J."/>
            <person name="Gauger P.C."/>
            <person name="Hause B.M."/>
        </authorList>
    </citation>
    <scope>NUCLEOTIDE SEQUENCE</scope>
    <source>
        <strain evidence="21">1438-2E6</strain>
        <strain evidence="23">1438-3C11</strain>
        <strain evidence="20">1438-4E1</strain>
        <strain evidence="22">1438-4E6</strain>
    </source>
</reference>
<keyword evidence="14 19" id="KW-0472">Membrane</keyword>
<keyword evidence="9" id="KW-0946">Virion</keyword>
<evidence type="ECO:0000256" key="4">
    <source>
        <dbReference type="ARBA" id="ARBA00022511"/>
    </source>
</evidence>
<evidence type="ECO:0000256" key="7">
    <source>
        <dbReference type="ARBA" id="ARBA00022692"/>
    </source>
</evidence>
<organism evidence="20">
    <name type="scientific">Porcine parainfluenza virus</name>
    <dbReference type="NCBI Taxonomy" id="251774"/>
    <lineage>
        <taxon>Viruses</taxon>
        <taxon>Riboviria</taxon>
        <taxon>Orthornavirae</taxon>
        <taxon>Negarnaviricota</taxon>
        <taxon>Haploviricotina</taxon>
        <taxon>Monjiviricetes</taxon>
        <taxon>Mononegavirales</taxon>
        <taxon>Paramyxoviridae</taxon>
        <taxon>Rubulavirinae</taxon>
        <taxon>Rubulavirus</taxon>
    </lineage>
</organism>